<evidence type="ECO:0000259" key="6">
    <source>
        <dbReference type="Pfam" id="PF04932"/>
    </source>
</evidence>
<protein>
    <submittedName>
        <fullName evidence="8">Putative O-glycosylation ligase, exosortase A system-associated</fullName>
    </submittedName>
</protein>
<feature type="transmembrane region" description="Helical" evidence="5">
    <location>
        <begin position="235"/>
        <end position="251"/>
    </location>
</feature>
<organism evidence="8 9">
    <name type="scientific">Kineobactrum sediminis</name>
    <dbReference type="NCBI Taxonomy" id="1905677"/>
    <lineage>
        <taxon>Bacteria</taxon>
        <taxon>Pseudomonadati</taxon>
        <taxon>Pseudomonadota</taxon>
        <taxon>Gammaproteobacteria</taxon>
        <taxon>Cellvibrionales</taxon>
        <taxon>Halieaceae</taxon>
        <taxon>Kineobactrum</taxon>
    </lineage>
</organism>
<keyword evidence="8" id="KW-0436">Ligase</keyword>
<dbReference type="InterPro" id="IPR045979">
    <property type="entry name" value="DUF5935"/>
</dbReference>
<dbReference type="Proteomes" id="UP000234845">
    <property type="component" value="Unassembled WGS sequence"/>
</dbReference>
<evidence type="ECO:0000256" key="3">
    <source>
        <dbReference type="ARBA" id="ARBA00022989"/>
    </source>
</evidence>
<feature type="transmembrane region" description="Helical" evidence="5">
    <location>
        <begin position="130"/>
        <end position="152"/>
    </location>
</feature>
<name>A0A2N5XZF6_9GAMM</name>
<keyword evidence="2 5" id="KW-0812">Transmembrane</keyword>
<feature type="domain" description="DUF5935" evidence="7">
    <location>
        <begin position="1"/>
        <end position="188"/>
    </location>
</feature>
<dbReference type="PANTHER" id="PTHR37422:SF13">
    <property type="entry name" value="LIPOPOLYSACCHARIDE BIOSYNTHESIS PROTEIN PA4999-RELATED"/>
    <property type="match status" value="1"/>
</dbReference>
<evidence type="ECO:0000313" key="9">
    <source>
        <dbReference type="Proteomes" id="UP000234845"/>
    </source>
</evidence>
<dbReference type="InterPro" id="IPR007016">
    <property type="entry name" value="O-antigen_ligase-rel_domated"/>
</dbReference>
<reference evidence="9" key="1">
    <citation type="submission" date="2017-11" db="EMBL/GenBank/DDBJ databases">
        <title>The draft genome sequence of Chromatocurvus sp. F02.</title>
        <authorList>
            <person name="Du Z.-J."/>
            <person name="Chang Y.-Q."/>
        </authorList>
    </citation>
    <scope>NUCLEOTIDE SEQUENCE [LARGE SCALE GENOMIC DNA]</scope>
    <source>
        <strain evidence="9">F02</strain>
    </source>
</reference>
<dbReference type="EMBL" id="PKLZ01000012">
    <property type="protein sequence ID" value="PLW81521.1"/>
    <property type="molecule type" value="Genomic_DNA"/>
</dbReference>
<evidence type="ECO:0000256" key="4">
    <source>
        <dbReference type="ARBA" id="ARBA00023136"/>
    </source>
</evidence>
<dbReference type="NCBIfam" id="TIGR03097">
    <property type="entry name" value="PEP_O_lig_1"/>
    <property type="match status" value="1"/>
</dbReference>
<feature type="transmembrane region" description="Helical" evidence="5">
    <location>
        <begin position="347"/>
        <end position="366"/>
    </location>
</feature>
<keyword evidence="3 5" id="KW-1133">Transmembrane helix</keyword>
<evidence type="ECO:0000256" key="1">
    <source>
        <dbReference type="ARBA" id="ARBA00004141"/>
    </source>
</evidence>
<dbReference type="RefSeq" id="WP_101522320.1">
    <property type="nucleotide sequence ID" value="NZ_PKLZ01000012.1"/>
</dbReference>
<feature type="transmembrane region" description="Helical" evidence="5">
    <location>
        <begin position="104"/>
        <end position="123"/>
    </location>
</feature>
<evidence type="ECO:0000259" key="7">
    <source>
        <dbReference type="Pfam" id="PF19358"/>
    </source>
</evidence>
<comment type="caution">
    <text evidence="8">The sequence shown here is derived from an EMBL/GenBank/DDBJ whole genome shotgun (WGS) entry which is preliminary data.</text>
</comment>
<feature type="transmembrane region" description="Helical" evidence="5">
    <location>
        <begin position="378"/>
        <end position="397"/>
    </location>
</feature>
<keyword evidence="4 5" id="KW-0472">Membrane</keyword>
<gene>
    <name evidence="8" type="ORF">CWI75_14895</name>
</gene>
<dbReference type="OrthoDB" id="9772644at2"/>
<feature type="transmembrane region" description="Helical" evidence="5">
    <location>
        <begin position="43"/>
        <end position="63"/>
    </location>
</feature>
<dbReference type="InterPro" id="IPR051533">
    <property type="entry name" value="WaaL-like"/>
</dbReference>
<dbReference type="GO" id="GO:0016874">
    <property type="term" value="F:ligase activity"/>
    <property type="evidence" value="ECO:0007669"/>
    <property type="project" value="UniProtKB-KW"/>
</dbReference>
<proteinExistence type="predicted"/>
<comment type="subcellular location">
    <subcellularLocation>
        <location evidence="1">Membrane</location>
        <topology evidence="1">Multi-pass membrane protein</topology>
    </subcellularLocation>
</comment>
<evidence type="ECO:0000313" key="8">
    <source>
        <dbReference type="EMBL" id="PLW81521.1"/>
    </source>
</evidence>
<feature type="transmembrane region" description="Helical" evidence="5">
    <location>
        <begin position="75"/>
        <end position="92"/>
    </location>
</feature>
<dbReference type="Pfam" id="PF04932">
    <property type="entry name" value="Wzy_C"/>
    <property type="match status" value="1"/>
</dbReference>
<dbReference type="InterPro" id="IPR017528">
    <property type="entry name" value="CHP03097O-antigen_lig-rel"/>
</dbReference>
<evidence type="ECO:0000256" key="5">
    <source>
        <dbReference type="SAM" id="Phobius"/>
    </source>
</evidence>
<accession>A0A2N5XZF6</accession>
<feature type="transmembrane region" description="Helical" evidence="5">
    <location>
        <begin position="403"/>
        <end position="421"/>
    </location>
</feature>
<dbReference type="GO" id="GO:0016020">
    <property type="term" value="C:membrane"/>
    <property type="evidence" value="ECO:0007669"/>
    <property type="project" value="UniProtKB-SubCell"/>
</dbReference>
<keyword evidence="9" id="KW-1185">Reference proteome</keyword>
<sequence length="450" mass="50325">MRDLLLVGFLFVAVYFAFRRPYIGIAAWAWIALMAPTQWAFGFSNSFRLNLTIVVVTVLAYLFVYKNKEMRINGLGAWVLLFGFWTLITTSFNMNSDPAWVWGYWNQFLKILLLYLFITLIITKRLHIDTLIWAIVLAISAYAAMEAVKFILSGGSHQVVGRAGIIRDRNDFAVAVNMCIPLVIYLAQTTRHHTLRLGLWGLLALNILAIVGTGSRGGFIGLIVLAIAFWLKSRHKVVLLLAALLVVPVLYDKTPEHWRDRQATISTAAQDDSSFIGRLWAWKISTMIALDYPLTGGGFGAVIEPRLWNYYAPLTPDYPPVKTPPIPDWQNPKAAHNIYFQVLGDHGFVGLGIFLMFLLLALLENLKSLKVARQQNVYWFRQLASALTLSLVGYGITGANVSLAYFDLLYAVLGIIAVMAMNRDALLSVSDAGLARPRPTGLRQDVRATV</sequence>
<feature type="transmembrane region" description="Helical" evidence="5">
    <location>
        <begin position="199"/>
        <end position="229"/>
    </location>
</feature>
<feature type="domain" description="O-antigen ligase-related" evidence="6">
    <location>
        <begin position="202"/>
        <end position="355"/>
    </location>
</feature>
<evidence type="ECO:0000256" key="2">
    <source>
        <dbReference type="ARBA" id="ARBA00022692"/>
    </source>
</evidence>
<dbReference type="Pfam" id="PF19358">
    <property type="entry name" value="DUF5935"/>
    <property type="match status" value="1"/>
</dbReference>
<dbReference type="PANTHER" id="PTHR37422">
    <property type="entry name" value="TEICHURONIC ACID BIOSYNTHESIS PROTEIN TUAE"/>
    <property type="match status" value="1"/>
</dbReference>
<dbReference type="AlphaFoldDB" id="A0A2N5XZF6"/>